<evidence type="ECO:0000256" key="2">
    <source>
        <dbReference type="ARBA" id="ARBA00022448"/>
    </source>
</evidence>
<comment type="similarity">
    <text evidence="1">Belongs to the ABC transporter superfamily.</text>
</comment>
<keyword evidence="5" id="KW-0547">Nucleotide-binding</keyword>
<dbReference type="CDD" id="cd03257">
    <property type="entry name" value="ABC_NikE_OppD_transporters"/>
    <property type="match status" value="2"/>
</dbReference>
<dbReference type="PROSITE" id="PS00211">
    <property type="entry name" value="ABC_TRANSPORTER_1"/>
    <property type="match status" value="1"/>
</dbReference>
<feature type="region of interest" description="Disordered" evidence="7">
    <location>
        <begin position="532"/>
        <end position="551"/>
    </location>
</feature>
<dbReference type="GO" id="GO:0055085">
    <property type="term" value="P:transmembrane transport"/>
    <property type="evidence" value="ECO:0007669"/>
    <property type="project" value="UniProtKB-ARBA"/>
</dbReference>
<dbReference type="SUPFAM" id="SSF52540">
    <property type="entry name" value="P-loop containing nucleoside triphosphate hydrolases"/>
    <property type="match status" value="2"/>
</dbReference>
<dbReference type="Pfam" id="PF08352">
    <property type="entry name" value="oligo_HPY"/>
    <property type="match status" value="2"/>
</dbReference>
<gene>
    <name evidence="9" type="primary">gsiA_2</name>
    <name evidence="10" type="ORF">C0Z16_04130</name>
    <name evidence="9" type="ORF">LMG27174_02105</name>
</gene>
<accession>A0A2N7WW55</accession>
<organism evidence="9 12">
    <name type="scientific">Paraburkholderia rhynchosiae</name>
    <dbReference type="NCBI Taxonomy" id="487049"/>
    <lineage>
        <taxon>Bacteria</taxon>
        <taxon>Pseudomonadati</taxon>
        <taxon>Pseudomonadota</taxon>
        <taxon>Betaproteobacteria</taxon>
        <taxon>Burkholderiales</taxon>
        <taxon>Burkholderiaceae</taxon>
        <taxon>Paraburkholderia</taxon>
    </lineage>
</organism>
<dbReference type="InterPro" id="IPR017871">
    <property type="entry name" value="ABC_transporter-like_CS"/>
</dbReference>
<dbReference type="GO" id="GO:0016887">
    <property type="term" value="F:ATP hydrolysis activity"/>
    <property type="evidence" value="ECO:0007669"/>
    <property type="project" value="InterPro"/>
</dbReference>
<evidence type="ECO:0000256" key="3">
    <source>
        <dbReference type="ARBA" id="ARBA00022475"/>
    </source>
</evidence>
<dbReference type="NCBIfam" id="NF007739">
    <property type="entry name" value="PRK10419.1"/>
    <property type="match status" value="2"/>
</dbReference>
<dbReference type="Pfam" id="PF00005">
    <property type="entry name" value="ABC_tran"/>
    <property type="match status" value="2"/>
</dbReference>
<keyword evidence="11" id="KW-1185">Reference proteome</keyword>
<reference evidence="9 12" key="2">
    <citation type="submission" date="2020-04" db="EMBL/GenBank/DDBJ databases">
        <authorList>
            <person name="De Canck E."/>
        </authorList>
    </citation>
    <scope>NUCLEOTIDE SEQUENCE [LARGE SCALE GENOMIC DNA]</scope>
    <source>
        <strain evidence="9 12">LMG 27174</strain>
    </source>
</reference>
<evidence type="ECO:0000313" key="12">
    <source>
        <dbReference type="Proteomes" id="UP000494205"/>
    </source>
</evidence>
<dbReference type="PANTHER" id="PTHR43776">
    <property type="entry name" value="TRANSPORT ATP-BINDING PROTEIN"/>
    <property type="match status" value="1"/>
</dbReference>
<name>A0A2N7WW55_9BURK</name>
<evidence type="ECO:0000259" key="8">
    <source>
        <dbReference type="PROSITE" id="PS50893"/>
    </source>
</evidence>
<dbReference type="Proteomes" id="UP000235659">
    <property type="component" value="Unassembled WGS sequence"/>
</dbReference>
<evidence type="ECO:0000256" key="5">
    <source>
        <dbReference type="ARBA" id="ARBA00022741"/>
    </source>
</evidence>
<dbReference type="RefSeq" id="WP_102630900.1">
    <property type="nucleotide sequence ID" value="NZ_CADIJZ010000006.1"/>
</dbReference>
<dbReference type="InterPro" id="IPR013563">
    <property type="entry name" value="Oligopep_ABC_C"/>
</dbReference>
<evidence type="ECO:0000313" key="10">
    <source>
        <dbReference type="EMBL" id="PMS33728.1"/>
    </source>
</evidence>
<evidence type="ECO:0000313" key="9">
    <source>
        <dbReference type="EMBL" id="CAB3670040.1"/>
    </source>
</evidence>
<evidence type="ECO:0000256" key="4">
    <source>
        <dbReference type="ARBA" id="ARBA00022519"/>
    </source>
</evidence>
<dbReference type="FunFam" id="3.40.50.300:FF:002585">
    <property type="entry name" value="Glutathione import ATP-binding protein GsiA"/>
    <property type="match status" value="1"/>
</dbReference>
<proteinExistence type="inferred from homology"/>
<dbReference type="EMBL" id="PNXY01000002">
    <property type="protein sequence ID" value="PMS33728.1"/>
    <property type="molecule type" value="Genomic_DNA"/>
</dbReference>
<dbReference type="OrthoDB" id="9802772at2"/>
<keyword evidence="4" id="KW-0472">Membrane</keyword>
<dbReference type="Proteomes" id="UP000494205">
    <property type="component" value="Unassembled WGS sequence"/>
</dbReference>
<keyword evidence="2" id="KW-0813">Transport</keyword>
<keyword evidence="4" id="KW-0997">Cell inner membrane</keyword>
<dbReference type="GO" id="GO:0015833">
    <property type="term" value="P:peptide transport"/>
    <property type="evidence" value="ECO:0007669"/>
    <property type="project" value="InterPro"/>
</dbReference>
<dbReference type="GO" id="GO:0005524">
    <property type="term" value="F:ATP binding"/>
    <property type="evidence" value="ECO:0007669"/>
    <property type="project" value="UniProtKB-KW"/>
</dbReference>
<dbReference type="SMART" id="SM00382">
    <property type="entry name" value="AAA"/>
    <property type="match status" value="2"/>
</dbReference>
<keyword evidence="6 9" id="KW-0067">ATP-binding</keyword>
<dbReference type="EMBL" id="CADIJZ010000006">
    <property type="protein sequence ID" value="CAB3670040.1"/>
    <property type="molecule type" value="Genomic_DNA"/>
</dbReference>
<dbReference type="InterPro" id="IPR050319">
    <property type="entry name" value="ABC_transp_ATP-bind"/>
</dbReference>
<evidence type="ECO:0000313" key="11">
    <source>
        <dbReference type="Proteomes" id="UP000235659"/>
    </source>
</evidence>
<sequence length="551" mass="60939">MTNRNLSESDVILHVEGLVIDGFSKGQWHRIIDDIDLRVHRGEVVGLIGESGSGKSTLGLAAMGYVRPGCRIVSGKVEFLNRNLVTASESERLNIRGSQITYVAQSAAASFNPSQRLIRQTVESAVVHGIKTRRNAARDAKDMFRALLLPEPEQIGRRYPHQVSGGQLQRVMTAMAMSPEPNLIIFDEPTTALDVTTQIEVLAAIKDVVERYHVAAIFVTHDLAIVSQMATRLMVLHKGKCVEEAPTREMIDEPKHEYTRSLWAVRSLEKPFVANQSREVFLKLEGVSAHYGSVKVLDQITMTIPKGRTVAIVGESGSGKSTIARVIAGLLIPSSGEVVLEDRILPSSYVNRSREQLRRVQMIYQMADTALNPHHTVRDILARPLAFYSKITDPELSRRVSDLLKKIELDDSFASRRPSELSGGQRQRVSIARALAASPELIICDEITSALDQVVQEGVLKLLMKLQREFGVTYIFITHDLGVVKAISDEVVVMQNGRIVDQGSKEAIMAPPYAPYTELLLSSVPQTDPGWLDSTISQRRPKGSTRLKSSV</sequence>
<evidence type="ECO:0000256" key="1">
    <source>
        <dbReference type="ARBA" id="ARBA00005417"/>
    </source>
</evidence>
<protein>
    <submittedName>
        <fullName evidence="10">ABC transporter</fullName>
    </submittedName>
    <submittedName>
        <fullName evidence="9">Glutathione import ATP-binding protein GsiA</fullName>
    </submittedName>
</protein>
<dbReference type="InterPro" id="IPR003593">
    <property type="entry name" value="AAA+_ATPase"/>
</dbReference>
<feature type="domain" description="ABC transporter" evidence="8">
    <location>
        <begin position="282"/>
        <end position="521"/>
    </location>
</feature>
<keyword evidence="3" id="KW-1003">Cell membrane</keyword>
<dbReference type="PANTHER" id="PTHR43776:SF7">
    <property type="entry name" value="D,D-DIPEPTIDE TRANSPORT ATP-BINDING PROTEIN DDPF-RELATED"/>
    <property type="match status" value="1"/>
</dbReference>
<dbReference type="InterPro" id="IPR027417">
    <property type="entry name" value="P-loop_NTPase"/>
</dbReference>
<dbReference type="AlphaFoldDB" id="A0A2N7WW55"/>
<evidence type="ECO:0000256" key="7">
    <source>
        <dbReference type="SAM" id="MobiDB-lite"/>
    </source>
</evidence>
<dbReference type="PROSITE" id="PS50893">
    <property type="entry name" value="ABC_TRANSPORTER_2"/>
    <property type="match status" value="2"/>
</dbReference>
<evidence type="ECO:0000256" key="6">
    <source>
        <dbReference type="ARBA" id="ARBA00022840"/>
    </source>
</evidence>
<reference evidence="10 11" key="1">
    <citation type="submission" date="2018-01" db="EMBL/GenBank/DDBJ databases">
        <title>Whole genome analyses suggest that Burkholderia sensu lato contains two further novel genera in the rhizoxinica-symbiotica group Mycetohabitans gen. nov., and Trinickia gen. nov.: implications for the evolution of diazotrophy and nodulation in the Burkholderiaceae.</title>
        <authorList>
            <person name="Estrada-de los Santos P."/>
            <person name="Palmer M."/>
            <person name="Chavez-Ramirez B."/>
            <person name="Beukes C."/>
            <person name="Steenkamp E.T."/>
            <person name="Hirsch A.M."/>
            <person name="Manyaka P."/>
            <person name="Maluk M."/>
            <person name="Lafos M."/>
            <person name="Crook M."/>
            <person name="Gross E."/>
            <person name="Simon M.F."/>
            <person name="Bueno dos Reis Junior F."/>
            <person name="Poole P.S."/>
            <person name="Venter S.N."/>
            <person name="James E.K."/>
        </authorList>
    </citation>
    <scope>NUCLEOTIDE SEQUENCE [LARGE SCALE GENOMIC DNA]</scope>
    <source>
        <strain evidence="10 11">WSM 3937</strain>
    </source>
</reference>
<feature type="domain" description="ABC transporter" evidence="8">
    <location>
        <begin position="13"/>
        <end position="263"/>
    </location>
</feature>
<dbReference type="Gene3D" id="3.40.50.300">
    <property type="entry name" value="P-loop containing nucleotide triphosphate hydrolases"/>
    <property type="match status" value="2"/>
</dbReference>
<dbReference type="InterPro" id="IPR003439">
    <property type="entry name" value="ABC_transporter-like_ATP-bd"/>
</dbReference>